<dbReference type="EMBL" id="JAMQOQ010000001">
    <property type="protein sequence ID" value="MDS0293740.1"/>
    <property type="molecule type" value="Genomic_DNA"/>
</dbReference>
<gene>
    <name evidence="2" type="ORF">NDI79_06085</name>
</gene>
<evidence type="ECO:0000256" key="1">
    <source>
        <dbReference type="SAM" id="Phobius"/>
    </source>
</evidence>
<sequence>MSSKLNRSRSSLVPWAVVAAVVLSSVLFPVVAAPADAAGAHLGVTGVEVRPTSPAPGQQTEFEVSIRNGPNSASAVELSDVYVRAVGSTDDVARIEDAGTLPVGGNVTVPLSASFAEPGAKNLRVTVVGRQSDGSVVRARYPVTVEVEEPNRPQLELSAEEAVSGSRRPVNVTVANGLERDIRQLRVETASDRVNFSVNERVRARLRAGNTTTFTFPARISEPGAYPVDLTLHYVDNGVERSVSRTYEANFDAPTNPGELVLTDVQATQRGGTLELSATAGNVGSSTVEGVVVSVPEASGVEGSRYFVGSVEQSDFSSFTLTSNVEGNVSSVPVEVTYSVGGVERSFTDSVEVDRRVVRRQSPQQGGLPLVPIGGAVLVLVLAAGAFVWWR</sequence>
<dbReference type="PANTHER" id="PTHR35902">
    <property type="entry name" value="S-LAYER DOMAIN-LIKE PROTEIN-RELATED"/>
    <property type="match status" value="1"/>
</dbReference>
<dbReference type="InterPro" id="IPR013783">
    <property type="entry name" value="Ig-like_fold"/>
</dbReference>
<reference evidence="2 3" key="1">
    <citation type="submission" date="2022-06" db="EMBL/GenBank/DDBJ databases">
        <title>Halogeometricum sp. a new haloarchaeum isolate from saline soil.</title>
        <authorList>
            <person name="Strakova D."/>
            <person name="Galisteo C."/>
            <person name="Sanchez-Porro C."/>
            <person name="Ventosa A."/>
        </authorList>
    </citation>
    <scope>NUCLEOTIDE SEQUENCE [LARGE SCALE GENOMIC DNA]</scope>
    <source>
        <strain evidence="3">S3BR25-2</strain>
    </source>
</reference>
<evidence type="ECO:0000313" key="2">
    <source>
        <dbReference type="EMBL" id="MDS0293740.1"/>
    </source>
</evidence>
<keyword evidence="1" id="KW-0812">Transmembrane</keyword>
<dbReference type="RefSeq" id="WP_310927554.1">
    <property type="nucleotide sequence ID" value="NZ_JAMQOQ010000001.1"/>
</dbReference>
<feature type="transmembrane region" description="Helical" evidence="1">
    <location>
        <begin position="370"/>
        <end position="390"/>
    </location>
</feature>
<dbReference type="PANTHER" id="PTHR35902:SF6">
    <property type="entry name" value="CONSERVED WITHIN P. AEROPHILUM"/>
    <property type="match status" value="1"/>
</dbReference>
<proteinExistence type="predicted"/>
<protein>
    <submittedName>
        <fullName evidence="2">DUF11 domain-containing protein</fullName>
    </submittedName>
</protein>
<keyword evidence="1" id="KW-0472">Membrane</keyword>
<evidence type="ECO:0000313" key="3">
    <source>
        <dbReference type="Proteomes" id="UP001254813"/>
    </source>
</evidence>
<comment type="caution">
    <text evidence="2">The sequence shown here is derived from an EMBL/GenBank/DDBJ whole genome shotgun (WGS) entry which is preliminary data.</text>
</comment>
<keyword evidence="3" id="KW-1185">Reference proteome</keyword>
<keyword evidence="1" id="KW-1133">Transmembrane helix</keyword>
<accession>A0ABU2FYY2</accession>
<name>A0ABU2FYY2_9EURY</name>
<organism evidence="2 3">
    <name type="scientific">Halogeometricum luteum</name>
    <dbReference type="NCBI Taxonomy" id="2950537"/>
    <lineage>
        <taxon>Archaea</taxon>
        <taxon>Methanobacteriati</taxon>
        <taxon>Methanobacteriota</taxon>
        <taxon>Stenosarchaea group</taxon>
        <taxon>Halobacteria</taxon>
        <taxon>Halobacteriales</taxon>
        <taxon>Haloferacaceae</taxon>
        <taxon>Halogeometricum</taxon>
    </lineage>
</organism>
<dbReference type="Gene3D" id="2.60.40.10">
    <property type="entry name" value="Immunoglobulins"/>
    <property type="match status" value="1"/>
</dbReference>
<dbReference type="Proteomes" id="UP001254813">
    <property type="component" value="Unassembled WGS sequence"/>
</dbReference>